<accession>A0ABX4ZVD9</accession>
<dbReference type="RefSeq" id="WP_103855106.1">
    <property type="nucleotide sequence ID" value="NZ_PQVI01000054.1"/>
</dbReference>
<keyword evidence="2" id="KW-1185">Reference proteome</keyword>
<sequence>MKKLFLISLLPFSILAENTFQPEQHQYVAQPEKPVKSMPFIQPTKSEKIKVPIEQIKQDKNLAEYLLNLAILQQIMLQSETLLPIYQQFEQKMIFSFIRPRRFRKITTALCNGYFLFSSNSCHKS</sequence>
<evidence type="ECO:0000313" key="2">
    <source>
        <dbReference type="Proteomes" id="UP000237229"/>
    </source>
</evidence>
<name>A0ABX4ZVD9_9PAST</name>
<comment type="caution">
    <text evidence="1">The sequence shown here is derived from an EMBL/GenBank/DDBJ whole genome shotgun (WGS) entry which is preliminary data.</text>
</comment>
<dbReference type="Proteomes" id="UP000237229">
    <property type="component" value="Unassembled WGS sequence"/>
</dbReference>
<reference evidence="1 2" key="1">
    <citation type="submission" date="2018-02" db="EMBL/GenBank/DDBJ databases">
        <title>Classification genera of Pasteurellaceae by whole genome sequence comparison.</title>
        <authorList>
            <person name="Christensen H."/>
        </authorList>
    </citation>
    <scope>NUCLEOTIDE SEQUENCE [LARGE SCALE GENOMIC DNA]</scope>
    <source>
        <strain evidence="1 2">20186H4H1</strain>
    </source>
</reference>
<proteinExistence type="predicted"/>
<dbReference type="EMBL" id="PQVI01000054">
    <property type="protein sequence ID" value="POY42617.1"/>
    <property type="molecule type" value="Genomic_DNA"/>
</dbReference>
<evidence type="ECO:0000313" key="1">
    <source>
        <dbReference type="EMBL" id="POY42617.1"/>
    </source>
</evidence>
<organism evidence="1 2">
    <name type="scientific">Avibacterium endocarditidis</name>
    <dbReference type="NCBI Taxonomy" id="380674"/>
    <lineage>
        <taxon>Bacteria</taxon>
        <taxon>Pseudomonadati</taxon>
        <taxon>Pseudomonadota</taxon>
        <taxon>Gammaproteobacteria</taxon>
        <taxon>Pasteurellales</taxon>
        <taxon>Pasteurellaceae</taxon>
        <taxon>Avibacterium</taxon>
    </lineage>
</organism>
<gene>
    <name evidence="1" type="ORF">C3Z13_04350</name>
</gene>
<evidence type="ECO:0008006" key="3">
    <source>
        <dbReference type="Google" id="ProtNLM"/>
    </source>
</evidence>
<protein>
    <recommendedName>
        <fullName evidence="3">DUF2547 domain-containing protein</fullName>
    </recommendedName>
</protein>